<dbReference type="Proteomes" id="UP000260943">
    <property type="component" value="Unassembled WGS sequence"/>
</dbReference>
<gene>
    <name evidence="8" type="ORF">DXC81_05865</name>
</gene>
<keyword evidence="3" id="KW-0547">Nucleotide-binding</keyword>
<dbReference type="AlphaFoldDB" id="A0A3E4QSH3"/>
<dbReference type="Gene3D" id="3.40.1190.20">
    <property type="match status" value="1"/>
</dbReference>
<accession>A0A3E4QSH3</accession>
<reference evidence="8 9" key="1">
    <citation type="submission" date="2018-08" db="EMBL/GenBank/DDBJ databases">
        <title>A genome reference for cultivated species of the human gut microbiota.</title>
        <authorList>
            <person name="Zou Y."/>
            <person name="Xue W."/>
            <person name="Luo G."/>
        </authorList>
    </citation>
    <scope>NUCLEOTIDE SEQUENCE [LARGE SCALE GENOMIC DNA]</scope>
    <source>
        <strain evidence="8 9">TF08-14</strain>
    </source>
</reference>
<dbReference type="PROSITE" id="PS00584">
    <property type="entry name" value="PFKB_KINASES_2"/>
    <property type="match status" value="1"/>
</dbReference>
<dbReference type="InterPro" id="IPR050306">
    <property type="entry name" value="PfkB_Carbo_kinase"/>
</dbReference>
<dbReference type="RefSeq" id="WP_117679612.1">
    <property type="nucleotide sequence ID" value="NZ_CAJJKC010000001.1"/>
</dbReference>
<keyword evidence="4 6" id="KW-0418">Kinase</keyword>
<organism evidence="8 9">
    <name type="scientific">Collinsella tanakaei</name>
    <dbReference type="NCBI Taxonomy" id="626935"/>
    <lineage>
        <taxon>Bacteria</taxon>
        <taxon>Bacillati</taxon>
        <taxon>Actinomycetota</taxon>
        <taxon>Coriobacteriia</taxon>
        <taxon>Coriobacteriales</taxon>
        <taxon>Coriobacteriaceae</taxon>
        <taxon>Collinsella</taxon>
    </lineage>
</organism>
<evidence type="ECO:0000259" key="7">
    <source>
        <dbReference type="Pfam" id="PF00294"/>
    </source>
</evidence>
<dbReference type="PANTHER" id="PTHR43085">
    <property type="entry name" value="HEXOKINASE FAMILY MEMBER"/>
    <property type="match status" value="1"/>
</dbReference>
<evidence type="ECO:0000256" key="1">
    <source>
        <dbReference type="ARBA" id="ARBA00010688"/>
    </source>
</evidence>
<comment type="similarity">
    <text evidence="1 6">Belongs to the carbohydrate kinase PfkB family.</text>
</comment>
<dbReference type="InterPro" id="IPR011611">
    <property type="entry name" value="PfkB_dom"/>
</dbReference>
<evidence type="ECO:0000313" key="8">
    <source>
        <dbReference type="EMBL" id="RGL10112.1"/>
    </source>
</evidence>
<dbReference type="InterPro" id="IPR002139">
    <property type="entry name" value="Ribo/fructo_kinase"/>
</dbReference>
<dbReference type="GO" id="GO:0006000">
    <property type="term" value="P:fructose metabolic process"/>
    <property type="evidence" value="ECO:0007669"/>
    <property type="project" value="UniProtKB-ARBA"/>
</dbReference>
<evidence type="ECO:0000256" key="5">
    <source>
        <dbReference type="ARBA" id="ARBA00022840"/>
    </source>
</evidence>
<dbReference type="GO" id="GO:0008865">
    <property type="term" value="F:fructokinase activity"/>
    <property type="evidence" value="ECO:0007669"/>
    <property type="project" value="UniProtKB-ARBA"/>
</dbReference>
<sequence length="322" mass="33868">MASKYSITALGELLIDFTEVGTSQNGQKMFERNPGGAPANVLVAARKLGATTAFIGKVGDDMHGTFLRDTLAGEGVDTTGLILDPNVFTTLAFVALDERGERAFSFARKPGADTCLNARELALGVIDATRVFHVGSLSLTNEPARGATLAALDRAREAGCALSYDPNYRSSLWASAQVAQLQMRSIVNRMDLMKISDEECELLTGTRHPEKAAETLLEKGVKVAVVTLGGAGAYVRCAQGGAYVEGFPTDIVDTTGAGDSFWGGFLTAFCESGVDAADVTLEQACGFARFGNAVASLCVRGRGAIPSMPTRGEVEALLAQQQ</sequence>
<keyword evidence="5" id="KW-0067">ATP-binding</keyword>
<protein>
    <submittedName>
        <fullName evidence="8">Carbohydrate kinase</fullName>
    </submittedName>
</protein>
<evidence type="ECO:0000313" key="9">
    <source>
        <dbReference type="Proteomes" id="UP000260943"/>
    </source>
</evidence>
<evidence type="ECO:0000256" key="3">
    <source>
        <dbReference type="ARBA" id="ARBA00022741"/>
    </source>
</evidence>
<dbReference type="PRINTS" id="PR00990">
    <property type="entry name" value="RIBOKINASE"/>
</dbReference>
<dbReference type="Pfam" id="PF00294">
    <property type="entry name" value="PfkB"/>
    <property type="match status" value="1"/>
</dbReference>
<dbReference type="GO" id="GO:0005524">
    <property type="term" value="F:ATP binding"/>
    <property type="evidence" value="ECO:0007669"/>
    <property type="project" value="UniProtKB-KW"/>
</dbReference>
<keyword evidence="2 6" id="KW-0808">Transferase</keyword>
<comment type="caution">
    <text evidence="8">The sequence shown here is derived from an EMBL/GenBank/DDBJ whole genome shotgun (WGS) entry which is preliminary data.</text>
</comment>
<evidence type="ECO:0000256" key="6">
    <source>
        <dbReference type="RuleBase" id="RU003704"/>
    </source>
</evidence>
<dbReference type="InterPro" id="IPR029056">
    <property type="entry name" value="Ribokinase-like"/>
</dbReference>
<feature type="domain" description="Carbohydrate kinase PfkB" evidence="7">
    <location>
        <begin position="7"/>
        <end position="311"/>
    </location>
</feature>
<dbReference type="SUPFAM" id="SSF53613">
    <property type="entry name" value="Ribokinase-like"/>
    <property type="match status" value="1"/>
</dbReference>
<dbReference type="PANTHER" id="PTHR43085:SF1">
    <property type="entry name" value="PSEUDOURIDINE KINASE-RELATED"/>
    <property type="match status" value="1"/>
</dbReference>
<evidence type="ECO:0000256" key="4">
    <source>
        <dbReference type="ARBA" id="ARBA00022777"/>
    </source>
</evidence>
<name>A0A3E4QSH3_9ACTN</name>
<dbReference type="CDD" id="cd01167">
    <property type="entry name" value="bac_FRK"/>
    <property type="match status" value="1"/>
</dbReference>
<proteinExistence type="inferred from homology"/>
<dbReference type="InterPro" id="IPR002173">
    <property type="entry name" value="Carboh/pur_kinase_PfkB_CS"/>
</dbReference>
<dbReference type="EMBL" id="QSRJ01000006">
    <property type="protein sequence ID" value="RGL10112.1"/>
    <property type="molecule type" value="Genomic_DNA"/>
</dbReference>
<evidence type="ECO:0000256" key="2">
    <source>
        <dbReference type="ARBA" id="ARBA00022679"/>
    </source>
</evidence>